<accession>A0AAU1LS81</accession>
<sequence length="308" mass="31855">MISPLAAALLRQLAAEGVAGWLAEDASAPFAAARLRRLAADGNFSGLRSAAGSADAVREACDALLWVYDASDGDAGLVSAALDRATGRAVDRPNLLVRISPDGPGLRAVTATVAAGQGVDVSPVRTLAGCAEAMDAYFSGLELALAAGLSLGRVAAVISVPVGEIDAEVDARLARLDSREALRHRGTAALAVARLAFRVREERLGGEWWRVLRAAGARPPRLLWTAPLPHQLTALVGWGTGQAVSLERLEAAVVHGPPNGDTLLKAEEAGHAALAALDGVGIDMAEVFRAPGDTCQEGVGRIRPHDPF</sequence>
<dbReference type="InterPro" id="IPR013785">
    <property type="entry name" value="Aldolase_TIM"/>
</dbReference>
<evidence type="ECO:0008006" key="2">
    <source>
        <dbReference type="Google" id="ProtNLM"/>
    </source>
</evidence>
<dbReference type="AlphaFoldDB" id="A0AAU1LS81"/>
<dbReference type="Gene3D" id="3.20.20.70">
    <property type="entry name" value="Aldolase class I"/>
    <property type="match status" value="1"/>
</dbReference>
<reference evidence="1" key="1">
    <citation type="submission" date="2022-10" db="EMBL/GenBank/DDBJ databases">
        <title>The complete genomes of actinobacterial strains from the NBC collection.</title>
        <authorList>
            <person name="Joergensen T.S."/>
            <person name="Alvarez Arevalo M."/>
            <person name="Sterndorff E.B."/>
            <person name="Faurdal D."/>
            <person name="Vuksanovic O."/>
            <person name="Mourched A.-S."/>
            <person name="Charusanti P."/>
            <person name="Shaw S."/>
            <person name="Blin K."/>
            <person name="Weber T."/>
        </authorList>
    </citation>
    <scope>NUCLEOTIDE SEQUENCE</scope>
    <source>
        <strain evidence="1">NBC_00148</strain>
    </source>
</reference>
<organism evidence="1">
    <name type="scientific">Streptomyces sp. NBC_00148</name>
    <dbReference type="NCBI Taxonomy" id="2903626"/>
    <lineage>
        <taxon>Bacteria</taxon>
        <taxon>Bacillati</taxon>
        <taxon>Actinomycetota</taxon>
        <taxon>Actinomycetes</taxon>
        <taxon>Kitasatosporales</taxon>
        <taxon>Streptomycetaceae</taxon>
        <taxon>Streptomyces</taxon>
    </lineage>
</organism>
<dbReference type="EMBL" id="CP108169">
    <property type="protein sequence ID" value="WTQ73989.1"/>
    <property type="molecule type" value="Genomic_DNA"/>
</dbReference>
<proteinExistence type="predicted"/>
<protein>
    <recommendedName>
        <fullName evidence="2">Transaldolase</fullName>
    </recommendedName>
</protein>
<name>A0AAU1LS81_9ACTN</name>
<evidence type="ECO:0000313" key="1">
    <source>
        <dbReference type="EMBL" id="WTQ73989.1"/>
    </source>
</evidence>
<dbReference type="SUPFAM" id="SSF51569">
    <property type="entry name" value="Aldolase"/>
    <property type="match status" value="1"/>
</dbReference>
<gene>
    <name evidence="1" type="ORF">OG222_13150</name>
</gene>